<evidence type="ECO:0000256" key="4">
    <source>
        <dbReference type="ARBA" id="ARBA00023239"/>
    </source>
</evidence>
<name>A0A0C9Y8D5_9AGAR</name>
<dbReference type="HOGENOM" id="CLU_038839_0_0_1"/>
<evidence type="ECO:0000256" key="1">
    <source>
        <dbReference type="ARBA" id="ARBA00005495"/>
    </source>
</evidence>
<accession>A0A0C9Y8D5</accession>
<evidence type="ECO:0000259" key="5">
    <source>
        <dbReference type="PROSITE" id="PS51891"/>
    </source>
</evidence>
<evidence type="ECO:0000256" key="3">
    <source>
        <dbReference type="ARBA" id="ARBA00022833"/>
    </source>
</evidence>
<keyword evidence="7" id="KW-1185">Reference proteome</keyword>
<protein>
    <recommendedName>
        <fullName evidence="5">CENP-V/GFA domain-containing protein</fullName>
    </recommendedName>
</protein>
<dbReference type="GO" id="GO:0046872">
    <property type="term" value="F:metal ion binding"/>
    <property type="evidence" value="ECO:0007669"/>
    <property type="project" value="UniProtKB-KW"/>
</dbReference>
<organism evidence="6 7">
    <name type="scientific">Laccaria amethystina LaAM-08-1</name>
    <dbReference type="NCBI Taxonomy" id="1095629"/>
    <lineage>
        <taxon>Eukaryota</taxon>
        <taxon>Fungi</taxon>
        <taxon>Dikarya</taxon>
        <taxon>Basidiomycota</taxon>
        <taxon>Agaricomycotina</taxon>
        <taxon>Agaricomycetes</taxon>
        <taxon>Agaricomycetidae</taxon>
        <taxon>Agaricales</taxon>
        <taxon>Agaricineae</taxon>
        <taxon>Hydnangiaceae</taxon>
        <taxon>Laccaria</taxon>
    </lineage>
</organism>
<reference evidence="7" key="2">
    <citation type="submission" date="2015-01" db="EMBL/GenBank/DDBJ databases">
        <title>Evolutionary Origins and Diversification of the Mycorrhizal Mutualists.</title>
        <authorList>
            <consortium name="DOE Joint Genome Institute"/>
            <consortium name="Mycorrhizal Genomics Consortium"/>
            <person name="Kohler A."/>
            <person name="Kuo A."/>
            <person name="Nagy L.G."/>
            <person name="Floudas D."/>
            <person name="Copeland A."/>
            <person name="Barry K.W."/>
            <person name="Cichocki N."/>
            <person name="Veneault-Fourrey C."/>
            <person name="LaButti K."/>
            <person name="Lindquist E.A."/>
            <person name="Lipzen A."/>
            <person name="Lundell T."/>
            <person name="Morin E."/>
            <person name="Murat C."/>
            <person name="Riley R."/>
            <person name="Ohm R."/>
            <person name="Sun H."/>
            <person name="Tunlid A."/>
            <person name="Henrissat B."/>
            <person name="Grigoriev I.V."/>
            <person name="Hibbett D.S."/>
            <person name="Martin F."/>
        </authorList>
    </citation>
    <scope>NUCLEOTIDE SEQUENCE [LARGE SCALE GENOMIC DNA]</scope>
    <source>
        <strain evidence="7">LaAM-08-1</strain>
    </source>
</reference>
<sequence length="370" mass="41638">MSVTYVKVNCHCGNGALRVAFRTADLPISCTLCHCNKCRHVTGKMAFYVVPIVGRPLDSVIDRKANLERFTPYKPTLTETRYFCPLCSAHLLVRYTSGPEHWAVSGGALDRVDGIVKIESHTFVADTMDGGLANVIKEIDGIELPRYSKGVHSELVPMGWRSEKLPSPQDELMAYCHCGTVAFKFSRPTELSYIPHAPYPDFIYPMDVTHLAKLRNPADDKWWLRESTVPGEPVKYIGAHCVCQYCRLAGGFDTQSIAFVSRANIHEIGTNEVVDYFHEENRLPGLKQYQSSPGRYREYCGTCGAFAVWWHAGRPDVVDMSVGLLDQDEDGVRAEHWVEWYRDRVAFQEKAVNIPFAKGLIDGLKQDVAE</sequence>
<dbReference type="InterPro" id="IPR011057">
    <property type="entry name" value="Mss4-like_sf"/>
</dbReference>
<dbReference type="PANTHER" id="PTHR33337">
    <property type="entry name" value="GFA DOMAIN-CONTAINING PROTEIN"/>
    <property type="match status" value="1"/>
</dbReference>
<dbReference type="EMBL" id="KN838553">
    <property type="protein sequence ID" value="KIK06442.1"/>
    <property type="molecule type" value="Genomic_DNA"/>
</dbReference>
<dbReference type="Gene3D" id="3.90.1590.10">
    <property type="entry name" value="glutathione-dependent formaldehyde- activating enzyme (gfa)"/>
    <property type="match status" value="1"/>
</dbReference>
<dbReference type="SUPFAM" id="SSF51316">
    <property type="entry name" value="Mss4-like"/>
    <property type="match status" value="2"/>
</dbReference>
<dbReference type="PROSITE" id="PS51891">
    <property type="entry name" value="CENP_V_GFA"/>
    <property type="match status" value="1"/>
</dbReference>
<evidence type="ECO:0000313" key="7">
    <source>
        <dbReference type="Proteomes" id="UP000054477"/>
    </source>
</evidence>
<dbReference type="Proteomes" id="UP000054477">
    <property type="component" value="Unassembled WGS sequence"/>
</dbReference>
<dbReference type="AlphaFoldDB" id="A0A0C9Y8D5"/>
<dbReference type="PANTHER" id="PTHR33337:SF40">
    <property type="entry name" value="CENP-V_GFA DOMAIN-CONTAINING PROTEIN-RELATED"/>
    <property type="match status" value="1"/>
</dbReference>
<keyword evidence="2" id="KW-0479">Metal-binding</keyword>
<reference evidence="6 7" key="1">
    <citation type="submission" date="2014-04" db="EMBL/GenBank/DDBJ databases">
        <authorList>
            <consortium name="DOE Joint Genome Institute"/>
            <person name="Kuo A."/>
            <person name="Kohler A."/>
            <person name="Nagy L.G."/>
            <person name="Floudas D."/>
            <person name="Copeland A."/>
            <person name="Barry K.W."/>
            <person name="Cichocki N."/>
            <person name="Veneault-Fourrey C."/>
            <person name="LaButti K."/>
            <person name="Lindquist E.A."/>
            <person name="Lipzen A."/>
            <person name="Lundell T."/>
            <person name="Morin E."/>
            <person name="Murat C."/>
            <person name="Sun H."/>
            <person name="Tunlid A."/>
            <person name="Henrissat B."/>
            <person name="Grigoriev I.V."/>
            <person name="Hibbett D.S."/>
            <person name="Martin F."/>
            <person name="Nordberg H.P."/>
            <person name="Cantor M.N."/>
            <person name="Hua S.X."/>
        </authorList>
    </citation>
    <scope>NUCLEOTIDE SEQUENCE [LARGE SCALE GENOMIC DNA]</scope>
    <source>
        <strain evidence="6 7">LaAM-08-1</strain>
    </source>
</reference>
<keyword evidence="3" id="KW-0862">Zinc</keyword>
<dbReference type="InterPro" id="IPR006913">
    <property type="entry name" value="CENP-V/GFA"/>
</dbReference>
<proteinExistence type="inferred from homology"/>
<dbReference type="GO" id="GO:0016846">
    <property type="term" value="F:carbon-sulfur lyase activity"/>
    <property type="evidence" value="ECO:0007669"/>
    <property type="project" value="InterPro"/>
</dbReference>
<dbReference type="Pfam" id="PF04828">
    <property type="entry name" value="GFA"/>
    <property type="match status" value="2"/>
</dbReference>
<keyword evidence="4" id="KW-0456">Lyase</keyword>
<gene>
    <name evidence="6" type="ORF">K443DRAFT_89392</name>
</gene>
<dbReference type="OrthoDB" id="5422068at2759"/>
<dbReference type="STRING" id="1095629.A0A0C9Y8D5"/>
<feature type="domain" description="CENP-V/GFA" evidence="5">
    <location>
        <begin position="5"/>
        <end position="119"/>
    </location>
</feature>
<comment type="similarity">
    <text evidence="1">Belongs to the Gfa family.</text>
</comment>
<evidence type="ECO:0000313" key="6">
    <source>
        <dbReference type="EMBL" id="KIK06442.1"/>
    </source>
</evidence>
<dbReference type="Gene3D" id="2.170.150.70">
    <property type="match status" value="1"/>
</dbReference>
<evidence type="ECO:0000256" key="2">
    <source>
        <dbReference type="ARBA" id="ARBA00022723"/>
    </source>
</evidence>